<evidence type="ECO:0000313" key="3">
    <source>
        <dbReference type="EMBL" id="AHC13686.1"/>
    </source>
</evidence>
<keyword evidence="2" id="KW-0732">Signal</keyword>
<name>V5WEU2_9SPIO</name>
<evidence type="ECO:0008006" key="5">
    <source>
        <dbReference type="Google" id="ProtNLM"/>
    </source>
</evidence>
<dbReference type="RefSeq" id="WP_024266619.1">
    <property type="nucleotide sequence ID" value="NC_023035.1"/>
</dbReference>
<gene>
    <name evidence="3" type="ORF">L21SP2_0244</name>
</gene>
<protein>
    <recommendedName>
        <fullName evidence="5">Lipoprotein</fullName>
    </recommendedName>
</protein>
<proteinExistence type="predicted"/>
<evidence type="ECO:0000313" key="4">
    <source>
        <dbReference type="Proteomes" id="UP000018680"/>
    </source>
</evidence>
<dbReference type="EMBL" id="CP006939">
    <property type="protein sequence ID" value="AHC13686.1"/>
    <property type="molecule type" value="Genomic_DNA"/>
</dbReference>
<feature type="chain" id="PRO_5004743061" description="Lipoprotein" evidence="2">
    <location>
        <begin position="20"/>
        <end position="641"/>
    </location>
</feature>
<organism evidence="3 4">
    <name type="scientific">Salinispira pacifica</name>
    <dbReference type="NCBI Taxonomy" id="1307761"/>
    <lineage>
        <taxon>Bacteria</taxon>
        <taxon>Pseudomonadati</taxon>
        <taxon>Spirochaetota</taxon>
        <taxon>Spirochaetia</taxon>
        <taxon>Spirochaetales</taxon>
        <taxon>Spirochaetaceae</taxon>
        <taxon>Salinispira</taxon>
    </lineage>
</organism>
<keyword evidence="4" id="KW-1185">Reference proteome</keyword>
<dbReference type="Proteomes" id="UP000018680">
    <property type="component" value="Chromosome"/>
</dbReference>
<dbReference type="STRING" id="1307761.L21SP2_0244"/>
<reference evidence="3 4" key="1">
    <citation type="journal article" date="2015" name="Stand. Genomic Sci.">
        <title>Complete genome sequence and description of Salinispira pacifica gen. nov., sp. nov., a novel spirochaete isolated form a hypersaline microbial mat.</title>
        <authorList>
            <person name="Ben Hania W."/>
            <person name="Joseph M."/>
            <person name="Schumann P."/>
            <person name="Bunk B."/>
            <person name="Fiebig A."/>
            <person name="Sproer C."/>
            <person name="Klenk H.P."/>
            <person name="Fardeau M.L."/>
            <person name="Spring S."/>
        </authorList>
    </citation>
    <scope>NUCLEOTIDE SEQUENCE [LARGE SCALE GENOMIC DNA]</scope>
    <source>
        <strain evidence="3 4">L21-RPul-D2</strain>
    </source>
</reference>
<dbReference type="KEGG" id="slr:L21SP2_0244"/>
<accession>V5WEU2</accession>
<evidence type="ECO:0000256" key="1">
    <source>
        <dbReference type="SAM" id="MobiDB-lite"/>
    </source>
</evidence>
<sequence length="641" mass="70744">MKIARPFSITILLSLLVLSGCDTGSFFMTSSGEGSISVDTVEPASFVEADGSIPVTFNSDRSSEEPDLIRLSVEDEAGTVLHEREFSRGTPDFPEIPDLQLDELELPRGRVYVINLEFFREGEFLHQEDSWFFYGAEPTDIRQVTVSPHSAAPGEEVKVLVEIGSDPSVSPYLQFRMDGDVVYEGLAETSSIEFELTAPEQGGVYDLRLDLYPWFDSRIDEDSSSTIHQTLEMLVIQPRNNESPRGVRQITRDDSLSPETAPFFYNNDRVATGIQLNFSSTEQESSPVARTEDGSGSAEDDDSLTEALLFSLSDGGLGIRAVAEDDDLLFHIRYRFQTSQTSADESGNQRSRNIERPVFEKTVRIERAVSSRSAALTMDILESDRHLTLLVSAAGKLLYGELLYFDDFASVEPADSDDGPGEFATEGRIGPGVSLLELTPLAESSDLESLFQMILRKKYGNFILFAEGFEFASSVNNAISYSDQAFIQDGYLVLPPGAWVELPGFALDEYLVNVAAEFHDDDSLRGTKLELVQLQSSEDSESASSVFSLNGAGEVSVEGVSMMRIPAPDSVFEFTLSQKDELLSLVFPQVSENGLNIPVNRGGLYRLYINRQSEAQLQIRLDSVQATNTADELVDRVFDGI</sequence>
<feature type="region of interest" description="Disordered" evidence="1">
    <location>
        <begin position="278"/>
        <end position="301"/>
    </location>
</feature>
<feature type="signal peptide" evidence="2">
    <location>
        <begin position="1"/>
        <end position="19"/>
    </location>
</feature>
<dbReference type="PROSITE" id="PS51257">
    <property type="entry name" value="PROKAR_LIPOPROTEIN"/>
    <property type="match status" value="1"/>
</dbReference>
<feature type="compositionally biased region" description="Polar residues" evidence="1">
    <location>
        <begin position="278"/>
        <end position="288"/>
    </location>
</feature>
<dbReference type="AlphaFoldDB" id="V5WEU2"/>
<dbReference type="HOGENOM" id="CLU_426930_0_0_12"/>
<evidence type="ECO:0000256" key="2">
    <source>
        <dbReference type="SAM" id="SignalP"/>
    </source>
</evidence>